<evidence type="ECO:0000313" key="8">
    <source>
        <dbReference type="Proteomes" id="UP000184096"/>
    </source>
</evidence>
<dbReference type="InterPro" id="IPR003439">
    <property type="entry name" value="ABC_transporter-like_ATP-bd"/>
</dbReference>
<evidence type="ECO:0000256" key="4">
    <source>
        <dbReference type="ARBA" id="ARBA00022840"/>
    </source>
</evidence>
<dbReference type="PROSITE" id="PS00211">
    <property type="entry name" value="ABC_TRANSPORTER_1"/>
    <property type="match status" value="1"/>
</dbReference>
<protein>
    <submittedName>
        <fullName evidence="7">Amino acid/amide ABC transporter ATP-binding protein 1, HAAT family</fullName>
    </submittedName>
</protein>
<keyword evidence="3" id="KW-0547">Nucleotide-binding</keyword>
<evidence type="ECO:0000256" key="3">
    <source>
        <dbReference type="ARBA" id="ARBA00022741"/>
    </source>
</evidence>
<sequence length="251" mass="27464">MTAPSPDFALEIVGLNKAFGGLKVTQGVSLSIRPGERRLIIGPNGAGKTTLFNQISGDMRPNAGQIKLFGEDVTTLAPHQRAHRGLSRTYQIITLFAGDTLEHNVTLGLLGLLPSRWQMWRPLSSYRHLAEEARRTLDSVGLLHLAAHPVSDLAYGEKRRVELAMALSQKPRVLLLDEPLAGLSNAERATVKALIASISKQTTVVMIEHDMDTALDLAETVTLLNYGKVIVDGQRDQVIVDERTREVYLGA</sequence>
<proteinExistence type="inferred from homology"/>
<dbReference type="GO" id="GO:0005886">
    <property type="term" value="C:plasma membrane"/>
    <property type="evidence" value="ECO:0007669"/>
    <property type="project" value="TreeGrafter"/>
</dbReference>
<comment type="function">
    <text evidence="5">Involved in beta-(1--&gt;2)glucan export. Transmembrane domains (TMD) form a pore in the inner membrane and the ATP-binding domain (NBD) is responsible for energy generation.</text>
</comment>
<evidence type="ECO:0000256" key="5">
    <source>
        <dbReference type="ARBA" id="ARBA00024722"/>
    </source>
</evidence>
<feature type="domain" description="ABC transporter" evidence="6">
    <location>
        <begin position="10"/>
        <end position="251"/>
    </location>
</feature>
<keyword evidence="8" id="KW-1185">Reference proteome</keyword>
<dbReference type="GO" id="GO:0015808">
    <property type="term" value="P:L-alanine transport"/>
    <property type="evidence" value="ECO:0007669"/>
    <property type="project" value="TreeGrafter"/>
</dbReference>
<dbReference type="GO" id="GO:0005524">
    <property type="term" value="F:ATP binding"/>
    <property type="evidence" value="ECO:0007669"/>
    <property type="project" value="UniProtKB-KW"/>
</dbReference>
<dbReference type="GO" id="GO:0005304">
    <property type="term" value="F:L-valine transmembrane transporter activity"/>
    <property type="evidence" value="ECO:0007669"/>
    <property type="project" value="TreeGrafter"/>
</dbReference>
<dbReference type="GO" id="GO:1903805">
    <property type="term" value="P:L-valine import across plasma membrane"/>
    <property type="evidence" value="ECO:0007669"/>
    <property type="project" value="TreeGrafter"/>
</dbReference>
<dbReference type="Gene3D" id="3.40.50.300">
    <property type="entry name" value="P-loop containing nucleotide triphosphate hydrolases"/>
    <property type="match status" value="1"/>
</dbReference>
<dbReference type="GO" id="GO:0015188">
    <property type="term" value="F:L-isoleucine transmembrane transporter activity"/>
    <property type="evidence" value="ECO:0007669"/>
    <property type="project" value="TreeGrafter"/>
</dbReference>
<reference evidence="8" key="1">
    <citation type="submission" date="2016-11" db="EMBL/GenBank/DDBJ databases">
        <authorList>
            <person name="Varghese N."/>
            <person name="Submissions S."/>
        </authorList>
    </citation>
    <scope>NUCLEOTIDE SEQUENCE [LARGE SCALE GENOMIC DNA]</scope>
    <source>
        <strain evidence="8">GAS401</strain>
    </source>
</reference>
<dbReference type="CDD" id="cd03219">
    <property type="entry name" value="ABC_Mj1267_LivG_branched"/>
    <property type="match status" value="1"/>
</dbReference>
<name>A0A1M7UG96_9BRAD</name>
<dbReference type="GO" id="GO:0016887">
    <property type="term" value="F:ATP hydrolysis activity"/>
    <property type="evidence" value="ECO:0007669"/>
    <property type="project" value="InterPro"/>
</dbReference>
<keyword evidence="2" id="KW-0813">Transport</keyword>
<dbReference type="InterPro" id="IPR017871">
    <property type="entry name" value="ABC_transporter-like_CS"/>
</dbReference>
<dbReference type="PANTHER" id="PTHR45772:SF7">
    <property type="entry name" value="AMINO ACID ABC TRANSPORTER ATP-BINDING PROTEIN"/>
    <property type="match status" value="1"/>
</dbReference>
<dbReference type="RefSeq" id="WP_072821866.1">
    <property type="nucleotide sequence ID" value="NZ_LT670849.1"/>
</dbReference>
<dbReference type="Pfam" id="PF00005">
    <property type="entry name" value="ABC_tran"/>
    <property type="match status" value="1"/>
</dbReference>
<evidence type="ECO:0000256" key="1">
    <source>
        <dbReference type="ARBA" id="ARBA00005417"/>
    </source>
</evidence>
<dbReference type="PANTHER" id="PTHR45772">
    <property type="entry name" value="CONSERVED COMPONENT OF ABC TRANSPORTER FOR NATURAL AMINO ACIDS-RELATED"/>
    <property type="match status" value="1"/>
</dbReference>
<organism evidence="7 8">
    <name type="scientific">Bradyrhizobium erythrophlei</name>
    <dbReference type="NCBI Taxonomy" id="1437360"/>
    <lineage>
        <taxon>Bacteria</taxon>
        <taxon>Pseudomonadati</taxon>
        <taxon>Pseudomonadota</taxon>
        <taxon>Alphaproteobacteria</taxon>
        <taxon>Hyphomicrobiales</taxon>
        <taxon>Nitrobacteraceae</taxon>
        <taxon>Bradyrhizobium</taxon>
    </lineage>
</organism>
<gene>
    <name evidence="7" type="ORF">SAMN05444170_4977</name>
</gene>
<dbReference type="GO" id="GO:0042941">
    <property type="term" value="P:D-alanine transmembrane transport"/>
    <property type="evidence" value="ECO:0007669"/>
    <property type="project" value="TreeGrafter"/>
</dbReference>
<dbReference type="Proteomes" id="UP000184096">
    <property type="component" value="Chromosome I"/>
</dbReference>
<dbReference type="GO" id="GO:1903806">
    <property type="term" value="P:L-isoleucine import across plasma membrane"/>
    <property type="evidence" value="ECO:0007669"/>
    <property type="project" value="TreeGrafter"/>
</dbReference>
<dbReference type="GO" id="GO:0015192">
    <property type="term" value="F:L-phenylalanine transmembrane transporter activity"/>
    <property type="evidence" value="ECO:0007669"/>
    <property type="project" value="TreeGrafter"/>
</dbReference>
<dbReference type="SUPFAM" id="SSF52540">
    <property type="entry name" value="P-loop containing nucleoside triphosphate hydrolases"/>
    <property type="match status" value="1"/>
</dbReference>
<dbReference type="EMBL" id="LT670849">
    <property type="protein sequence ID" value="SHN82023.1"/>
    <property type="molecule type" value="Genomic_DNA"/>
</dbReference>
<accession>A0A1M7UG96</accession>
<dbReference type="OrthoDB" id="9780942at2"/>
<dbReference type="InterPro" id="IPR051120">
    <property type="entry name" value="ABC_AA/LPS_Transport"/>
</dbReference>
<keyword evidence="4 7" id="KW-0067">ATP-binding</keyword>
<comment type="similarity">
    <text evidence="1">Belongs to the ABC transporter superfamily.</text>
</comment>
<dbReference type="InterPro" id="IPR027417">
    <property type="entry name" value="P-loop_NTPase"/>
</dbReference>
<dbReference type="PROSITE" id="PS50893">
    <property type="entry name" value="ABC_TRANSPORTER_2"/>
    <property type="match status" value="1"/>
</dbReference>
<dbReference type="InterPro" id="IPR003593">
    <property type="entry name" value="AAA+_ATPase"/>
</dbReference>
<evidence type="ECO:0000256" key="2">
    <source>
        <dbReference type="ARBA" id="ARBA00022448"/>
    </source>
</evidence>
<dbReference type="AlphaFoldDB" id="A0A1M7UG96"/>
<evidence type="ECO:0000259" key="6">
    <source>
        <dbReference type="PROSITE" id="PS50893"/>
    </source>
</evidence>
<dbReference type="SMART" id="SM00382">
    <property type="entry name" value="AAA"/>
    <property type="match status" value="1"/>
</dbReference>
<evidence type="ECO:0000313" key="7">
    <source>
        <dbReference type="EMBL" id="SHN82023.1"/>
    </source>
</evidence>